<accession>A0AAN4N3Z8</accession>
<organism evidence="1 2">
    <name type="scientific">Bacteroides fragilis str. 1007-1-F #10</name>
    <dbReference type="NCBI Taxonomy" id="1339295"/>
    <lineage>
        <taxon>Bacteria</taxon>
        <taxon>Pseudomonadati</taxon>
        <taxon>Bacteroidota</taxon>
        <taxon>Bacteroidia</taxon>
        <taxon>Bacteroidales</taxon>
        <taxon>Bacteroidaceae</taxon>
        <taxon>Bacteroides</taxon>
    </lineage>
</organism>
<dbReference type="Proteomes" id="UP000022433">
    <property type="component" value="Unassembled WGS sequence"/>
</dbReference>
<dbReference type="AlphaFoldDB" id="A0AAN4N3Z8"/>
<evidence type="ECO:0000313" key="1">
    <source>
        <dbReference type="EMBL" id="EYA14830.1"/>
    </source>
</evidence>
<reference evidence="1 2" key="1">
    <citation type="submission" date="2014-02" db="EMBL/GenBank/DDBJ databases">
        <authorList>
            <person name="Sears C."/>
            <person name="Carroll K."/>
            <person name="Sack B.R."/>
            <person name="Qadri F."/>
            <person name="Myers L.L."/>
            <person name="Chung G.-T."/>
            <person name="Escheverria P."/>
            <person name="Fraser C.M."/>
            <person name="Sadzewicz L."/>
            <person name="Shefchek K.A."/>
            <person name="Tallon L."/>
            <person name="Das S.P."/>
            <person name="Daugherty S."/>
            <person name="Mongodin E.F."/>
        </authorList>
    </citation>
    <scope>NUCLEOTIDE SEQUENCE [LARGE SCALE GENOMIC DNA]</scope>
    <source>
        <strain evidence="1 2">1007-1-F #10</strain>
    </source>
</reference>
<name>A0AAN4N3Z8_BACFG</name>
<comment type="caution">
    <text evidence="1">The sequence shown here is derived from an EMBL/GenBank/DDBJ whole genome shotgun (WGS) entry which is preliminary data.</text>
</comment>
<gene>
    <name evidence="1" type="ORF">M104_1820</name>
</gene>
<proteinExistence type="predicted"/>
<dbReference type="EMBL" id="JGEA01000020">
    <property type="protein sequence ID" value="EYA14830.1"/>
    <property type="molecule type" value="Genomic_DNA"/>
</dbReference>
<evidence type="ECO:0000313" key="2">
    <source>
        <dbReference type="Proteomes" id="UP000022433"/>
    </source>
</evidence>
<protein>
    <submittedName>
        <fullName evidence="1">Uncharacterized protein</fullName>
    </submittedName>
</protein>
<sequence length="120" mass="14388">MHLAPKIGFVLFLFACYKTDWKTIDKQNHKIQSREYNRFAPVWNHITKIQSSKDGKVNYTDEIHLYAGYLTKFIAWWASCFYRHRQKKMAGDFKKVRKTIVNSMKVVIFANHTTWYGYEV</sequence>